<keyword evidence="2" id="KW-1185">Reference proteome</keyword>
<accession>A0AAV1PWC2</accession>
<organism evidence="1 2">
    <name type="scientific">Scomber scombrus</name>
    <name type="common">Atlantic mackerel</name>
    <name type="synonym">Scomber vernalis</name>
    <dbReference type="NCBI Taxonomy" id="13677"/>
    <lineage>
        <taxon>Eukaryota</taxon>
        <taxon>Metazoa</taxon>
        <taxon>Chordata</taxon>
        <taxon>Craniata</taxon>
        <taxon>Vertebrata</taxon>
        <taxon>Euteleostomi</taxon>
        <taxon>Actinopterygii</taxon>
        <taxon>Neopterygii</taxon>
        <taxon>Teleostei</taxon>
        <taxon>Neoteleostei</taxon>
        <taxon>Acanthomorphata</taxon>
        <taxon>Pelagiaria</taxon>
        <taxon>Scombriformes</taxon>
        <taxon>Scombridae</taxon>
        <taxon>Scomber</taxon>
    </lineage>
</organism>
<comment type="caution">
    <text evidence="1">The sequence shown here is derived from an EMBL/GenBank/DDBJ whole genome shotgun (WGS) entry which is preliminary data.</text>
</comment>
<dbReference type="EMBL" id="CAWUFR010000267">
    <property type="protein sequence ID" value="CAK6974641.1"/>
    <property type="molecule type" value="Genomic_DNA"/>
</dbReference>
<evidence type="ECO:0000313" key="2">
    <source>
        <dbReference type="Proteomes" id="UP001314229"/>
    </source>
</evidence>
<sequence>MKSKAKATENFVTGWEIWLVNSMCLVASYLWHRLCDLLCHRRSHRASPPPAIQQLHWLPIKSRIDFKILLLTCKILHNLAPSYLSELIHIYTPSRTLRSSSANQLFAPSANLTTMGSRAFSRSAPCLWNSLPPDICTSDSVSTFKSRLKTHLFRVAYSVSH</sequence>
<gene>
    <name evidence="1" type="ORF">FSCOSCO3_A016816</name>
</gene>
<reference evidence="1 2" key="1">
    <citation type="submission" date="2024-01" db="EMBL/GenBank/DDBJ databases">
        <authorList>
            <person name="Alioto T."/>
            <person name="Alioto T."/>
            <person name="Gomez Garrido J."/>
        </authorList>
    </citation>
    <scope>NUCLEOTIDE SEQUENCE [LARGE SCALE GENOMIC DNA]</scope>
</reference>
<protein>
    <submittedName>
        <fullName evidence="1">Uncharacterized protein LOC117442044 isoform X1</fullName>
    </submittedName>
</protein>
<name>A0AAV1PWC2_SCOSC</name>
<dbReference type="Proteomes" id="UP001314229">
    <property type="component" value="Unassembled WGS sequence"/>
</dbReference>
<dbReference type="AlphaFoldDB" id="A0AAV1PWC2"/>
<proteinExistence type="predicted"/>
<evidence type="ECO:0000313" key="1">
    <source>
        <dbReference type="EMBL" id="CAK6974641.1"/>
    </source>
</evidence>